<dbReference type="Proteomes" id="UP001232148">
    <property type="component" value="Unassembled WGS sequence"/>
</dbReference>
<evidence type="ECO:0000313" key="2">
    <source>
        <dbReference type="EMBL" id="KAK2021250.1"/>
    </source>
</evidence>
<protein>
    <submittedName>
        <fullName evidence="2">Uncharacterized protein</fullName>
    </submittedName>
</protein>
<accession>A0AAD9H2Y5</accession>
<reference evidence="2" key="1">
    <citation type="submission" date="2021-06" db="EMBL/GenBank/DDBJ databases">
        <title>Comparative genomics, transcriptomics and evolutionary studies reveal genomic signatures of adaptation to plant cell wall in hemibiotrophic fungi.</title>
        <authorList>
            <consortium name="DOE Joint Genome Institute"/>
            <person name="Baroncelli R."/>
            <person name="Diaz J.F."/>
            <person name="Benocci T."/>
            <person name="Peng M."/>
            <person name="Battaglia E."/>
            <person name="Haridas S."/>
            <person name="Andreopoulos W."/>
            <person name="Labutti K."/>
            <person name="Pangilinan J."/>
            <person name="Floch G.L."/>
            <person name="Makela M.R."/>
            <person name="Henrissat B."/>
            <person name="Grigoriev I.V."/>
            <person name="Crouch J.A."/>
            <person name="De Vries R.P."/>
            <person name="Sukno S.A."/>
            <person name="Thon M.R."/>
        </authorList>
    </citation>
    <scope>NUCLEOTIDE SEQUENCE</scope>
    <source>
        <strain evidence="2">MAFF235873</strain>
    </source>
</reference>
<keyword evidence="3" id="KW-1185">Reference proteome</keyword>
<gene>
    <name evidence="2" type="ORF">LX32DRAFT_264557</name>
</gene>
<dbReference type="AlphaFoldDB" id="A0AAD9H2Y5"/>
<comment type="caution">
    <text evidence="2">The sequence shown here is derived from an EMBL/GenBank/DDBJ whole genome shotgun (WGS) entry which is preliminary data.</text>
</comment>
<proteinExistence type="predicted"/>
<evidence type="ECO:0000256" key="1">
    <source>
        <dbReference type="ARBA" id="ARBA00011353"/>
    </source>
</evidence>
<dbReference type="SUPFAM" id="SSF54160">
    <property type="entry name" value="Chromo domain-like"/>
    <property type="match status" value="1"/>
</dbReference>
<comment type="subunit">
    <text evidence="1">Component of the NuA4 histone acetyltransferase complex.</text>
</comment>
<evidence type="ECO:0000313" key="3">
    <source>
        <dbReference type="Proteomes" id="UP001232148"/>
    </source>
</evidence>
<sequence length="393" mass="43650">MWVAENDMLRPASGQAGGTNGHLIRLMNSALQEQHVKQGWGYGEPLVNNTFLEIEFADSSSRCINTAWPNDYTFQPVGPPAGSNMPSVAVNTDLATLAKGCNVDINKIHRFMRFPPVRAVVRTLLIELERAEAQPGPLMNEDGIIDSVNEMILNTSLPQRNGLLTQPTAPGADFADRALVACLIKLYSHLESRACWGFGSCDIRSAAKVLVAVVGLFCNAWVHAPSIDESWNRLSTPSPPPFVSHGSVDAVAPPVSRYLTPEAWFEWSLLYDPWIRRTNAAQILRPDQGEDDGATMPAIVAEVSRPEPGKEGRVVVRYGKKPDEERWAFRAILDSRWAGKTPRTGLQYLVDWQYAKPTWQPARDLSGCDRWVIDFHRGNRGKPGPVPRLRCFI</sequence>
<name>A0AAD9H2Y5_9PEZI</name>
<dbReference type="Gene3D" id="2.40.50.40">
    <property type="match status" value="1"/>
</dbReference>
<dbReference type="EMBL" id="MU843121">
    <property type="protein sequence ID" value="KAK2021250.1"/>
    <property type="molecule type" value="Genomic_DNA"/>
</dbReference>
<dbReference type="InterPro" id="IPR016197">
    <property type="entry name" value="Chromo-like_dom_sf"/>
</dbReference>
<organism evidence="2 3">
    <name type="scientific">Colletotrichum zoysiae</name>
    <dbReference type="NCBI Taxonomy" id="1216348"/>
    <lineage>
        <taxon>Eukaryota</taxon>
        <taxon>Fungi</taxon>
        <taxon>Dikarya</taxon>
        <taxon>Ascomycota</taxon>
        <taxon>Pezizomycotina</taxon>
        <taxon>Sordariomycetes</taxon>
        <taxon>Hypocreomycetidae</taxon>
        <taxon>Glomerellales</taxon>
        <taxon>Glomerellaceae</taxon>
        <taxon>Colletotrichum</taxon>
        <taxon>Colletotrichum graminicola species complex</taxon>
    </lineage>
</organism>